<organism evidence="2">
    <name type="scientific">Rhizophora mucronata</name>
    <name type="common">Asiatic mangrove</name>
    <dbReference type="NCBI Taxonomy" id="61149"/>
    <lineage>
        <taxon>Eukaryota</taxon>
        <taxon>Viridiplantae</taxon>
        <taxon>Streptophyta</taxon>
        <taxon>Embryophyta</taxon>
        <taxon>Tracheophyta</taxon>
        <taxon>Spermatophyta</taxon>
        <taxon>Magnoliopsida</taxon>
        <taxon>eudicotyledons</taxon>
        <taxon>Gunneridae</taxon>
        <taxon>Pentapetalae</taxon>
        <taxon>rosids</taxon>
        <taxon>fabids</taxon>
        <taxon>Malpighiales</taxon>
        <taxon>Rhizophoraceae</taxon>
        <taxon>Rhizophora</taxon>
    </lineage>
</organism>
<dbReference type="AlphaFoldDB" id="A0A2P2MK59"/>
<reference evidence="2" key="1">
    <citation type="submission" date="2018-02" db="EMBL/GenBank/DDBJ databases">
        <title>Rhizophora mucronata_Transcriptome.</title>
        <authorList>
            <person name="Meera S.P."/>
            <person name="Sreeshan A."/>
            <person name="Augustine A."/>
        </authorList>
    </citation>
    <scope>NUCLEOTIDE SEQUENCE</scope>
    <source>
        <tissue evidence="2">Leaf</tissue>
    </source>
</reference>
<dbReference type="EMBL" id="GGEC01050120">
    <property type="protein sequence ID" value="MBX30604.1"/>
    <property type="molecule type" value="Transcribed_RNA"/>
</dbReference>
<keyword evidence="2" id="KW-0378">Hydrolase</keyword>
<keyword evidence="2" id="KW-0067">ATP-binding</keyword>
<name>A0A2P2MK59_RHIMU</name>
<sequence length="89" mass="9851">MAQKLDFREYLQLLFSIPCGSYWGCCNLVPCTGNVSIASSPSKLRFGSLSRCWWIICRVIAALLDNPADLSNVGLLLEVLQGLILLLTF</sequence>
<dbReference type="EMBL" id="GGEC01050122">
    <property type="protein sequence ID" value="MBX30606.1"/>
    <property type="molecule type" value="Transcribed_RNA"/>
</dbReference>
<accession>A0A2P2MK59</accession>
<proteinExistence type="predicted"/>
<evidence type="ECO:0000313" key="2">
    <source>
        <dbReference type="EMBL" id="MBX30606.1"/>
    </source>
</evidence>
<keyword evidence="2" id="KW-0547">Nucleotide-binding</keyword>
<keyword evidence="2" id="KW-0347">Helicase</keyword>
<protein>
    <submittedName>
        <fullName evidence="2">ATP-dependent RNA helicase DHX36 isoform X2</fullName>
    </submittedName>
    <submittedName>
        <fullName evidence="1">ATP-dependent RNA helicase Dhx29 isoform X1</fullName>
    </submittedName>
</protein>
<evidence type="ECO:0000313" key="1">
    <source>
        <dbReference type="EMBL" id="MBX30604.1"/>
    </source>
</evidence>
<dbReference type="GO" id="GO:0004386">
    <property type="term" value="F:helicase activity"/>
    <property type="evidence" value="ECO:0007669"/>
    <property type="project" value="UniProtKB-KW"/>
</dbReference>